<dbReference type="RefSeq" id="WP_008003075.1">
    <property type="nucleotide sequence ID" value="NZ_AOJG01000003.1"/>
</dbReference>
<protein>
    <submittedName>
        <fullName evidence="1">Uncharacterized protein</fullName>
    </submittedName>
</protein>
<keyword evidence="2" id="KW-1185">Reference proteome</keyword>
<dbReference type="EMBL" id="AOJG01000003">
    <property type="protein sequence ID" value="EMA64267.1"/>
    <property type="molecule type" value="Genomic_DNA"/>
</dbReference>
<organism evidence="1 2">
    <name type="scientific">Halorubrum lipolyticum DSM 21995</name>
    <dbReference type="NCBI Taxonomy" id="1227482"/>
    <lineage>
        <taxon>Archaea</taxon>
        <taxon>Methanobacteriati</taxon>
        <taxon>Methanobacteriota</taxon>
        <taxon>Stenosarchaea group</taxon>
        <taxon>Halobacteria</taxon>
        <taxon>Halobacteriales</taxon>
        <taxon>Haloferacaceae</taxon>
        <taxon>Halorubrum</taxon>
    </lineage>
</organism>
<dbReference type="PATRIC" id="fig|1227482.3.peg.234"/>
<sequence>MAVVDAPSAFLAGPLVGATGIRVGARATTNTDGFREAVVTALAGAVVGFTAKRS</sequence>
<reference evidence="1 2" key="1">
    <citation type="journal article" date="2014" name="PLoS Genet.">
        <title>Phylogenetically driven sequencing of extremely halophilic archaea reveals strategies for static and dynamic osmo-response.</title>
        <authorList>
            <person name="Becker E.A."/>
            <person name="Seitzer P.M."/>
            <person name="Tritt A."/>
            <person name="Larsen D."/>
            <person name="Krusor M."/>
            <person name="Yao A.I."/>
            <person name="Wu D."/>
            <person name="Madern D."/>
            <person name="Eisen J.A."/>
            <person name="Darling A.E."/>
            <person name="Facciotti M.T."/>
        </authorList>
    </citation>
    <scope>NUCLEOTIDE SEQUENCE [LARGE SCALE GENOMIC DNA]</scope>
    <source>
        <strain evidence="1 2">DSM 21995</strain>
    </source>
</reference>
<dbReference type="AlphaFoldDB" id="M0P289"/>
<proteinExistence type="predicted"/>
<dbReference type="STRING" id="1227482.C469_01155"/>
<evidence type="ECO:0000313" key="1">
    <source>
        <dbReference type="EMBL" id="EMA64267.1"/>
    </source>
</evidence>
<gene>
    <name evidence="1" type="ORF">C469_01155</name>
</gene>
<dbReference type="Proteomes" id="UP000011650">
    <property type="component" value="Unassembled WGS sequence"/>
</dbReference>
<comment type="caution">
    <text evidence="1">The sequence shown here is derived from an EMBL/GenBank/DDBJ whole genome shotgun (WGS) entry which is preliminary data.</text>
</comment>
<evidence type="ECO:0000313" key="2">
    <source>
        <dbReference type="Proteomes" id="UP000011650"/>
    </source>
</evidence>
<accession>M0P289</accession>
<name>M0P289_9EURY</name>